<accession>A0A094Q1U8</accession>
<evidence type="ECO:0000256" key="3">
    <source>
        <dbReference type="ARBA" id="ARBA00011991"/>
    </source>
</evidence>
<dbReference type="EC" id="2.4.2.21" evidence="3"/>
<comment type="similarity">
    <text evidence="2">Belongs to the CobT family.</text>
</comment>
<dbReference type="GO" id="GO:0009236">
    <property type="term" value="P:cobalamin biosynthetic process"/>
    <property type="evidence" value="ECO:0007669"/>
    <property type="project" value="UniProtKB-KW"/>
</dbReference>
<dbReference type="PANTHER" id="PTHR43463">
    <property type="entry name" value="NICOTINATE-NUCLEOTIDE--DIMETHYLBENZIMIDAZOLE PHOSPHORIBOSYLTRANSFERASE"/>
    <property type="match status" value="1"/>
</dbReference>
<dbReference type="Gene3D" id="3.40.50.10210">
    <property type="match status" value="1"/>
</dbReference>
<evidence type="ECO:0000256" key="5">
    <source>
        <dbReference type="ARBA" id="ARBA00022573"/>
    </source>
</evidence>
<gene>
    <name evidence="10" type="ORF">GM51_9140</name>
</gene>
<evidence type="ECO:0000256" key="1">
    <source>
        <dbReference type="ARBA" id="ARBA00005049"/>
    </source>
</evidence>
<dbReference type="NCBIfam" id="NF000996">
    <property type="entry name" value="PRK00105.1"/>
    <property type="match status" value="1"/>
</dbReference>
<dbReference type="InterPro" id="IPR017846">
    <property type="entry name" value="Nict_dMeBzImd_PRibTrfase_bact"/>
</dbReference>
<dbReference type="EMBL" id="JNSL01000049">
    <property type="protein sequence ID" value="KGA18090.1"/>
    <property type="molecule type" value="Genomic_DNA"/>
</dbReference>
<dbReference type="PANTHER" id="PTHR43463:SF1">
    <property type="entry name" value="NICOTINATE-NUCLEOTIDE--DIMETHYLBENZIMIDAZOLE PHOSPHORIBOSYLTRANSFERASE"/>
    <property type="match status" value="1"/>
</dbReference>
<dbReference type="CDD" id="cd01427">
    <property type="entry name" value="HAD_like"/>
    <property type="match status" value="1"/>
</dbReference>
<keyword evidence="6" id="KW-0328">Glycosyltransferase</keyword>
<sequence length="502" mass="52590">MTSNEHWVDRICERYDAVLFDVGNTLVEQSFPGTPLDEVKVIVLRGVVEAVAALDGRIAMGLVSNTSEMGASSIRKFLDSVDLGSPFPVIVATAELGIHKPDPAPLVEGARQLGVDPVRCLYVGDNETDLIAATRAGMDFCFSGPDLEWIFSRYARNEASPFARARAFQRGVDADFGIQCEGEINSLAKPPGSLGDLETAAIRIASIQRRIDPRIDPIAAAVFVADHGIAESDVVTPWPWTITKDIAKLMAAGKATASIFARSSDVFLEIVNVGIATGDSPEGVRDEVVRKGTSDIRSGQTMSPDDVLAALDVGVNTASRLIAGGSRVLCVGEVGIGNTTSAAALISWCTGLNPRVATGVGSGIPEDALERKRQIVADAVESLDPNLDALEVLGRIGGLEIAAMVGLMIEAASVGVPVILDGVITLSAACIAEKLCPQISASMIASHQSPEPATVSALEFLGLQPLVNLGMRVGEGTGALAVVPLLRSMCNAIAEMARLTDL</sequence>
<dbReference type="InterPro" id="IPR023214">
    <property type="entry name" value="HAD_sf"/>
</dbReference>
<evidence type="ECO:0000256" key="9">
    <source>
        <dbReference type="ARBA" id="ARBA00047340"/>
    </source>
</evidence>
<dbReference type="GO" id="GO:0008939">
    <property type="term" value="F:nicotinate-nucleotide-dimethylbenzimidazole phosphoribosyltransferase activity"/>
    <property type="evidence" value="ECO:0007669"/>
    <property type="project" value="UniProtKB-EC"/>
</dbReference>
<evidence type="ECO:0000256" key="7">
    <source>
        <dbReference type="ARBA" id="ARBA00022679"/>
    </source>
</evidence>
<evidence type="ECO:0000256" key="4">
    <source>
        <dbReference type="ARBA" id="ARBA00015486"/>
    </source>
</evidence>
<dbReference type="Pfam" id="PF02277">
    <property type="entry name" value="DBI_PRT"/>
    <property type="match status" value="1"/>
</dbReference>
<dbReference type="InterPro" id="IPR036412">
    <property type="entry name" value="HAD-like_sf"/>
</dbReference>
<dbReference type="SUPFAM" id="SSF52733">
    <property type="entry name" value="Nicotinate mononucleotide:5,6-dimethylbenzimidazole phosphoribosyltransferase (CobT)"/>
    <property type="match status" value="1"/>
</dbReference>
<evidence type="ECO:0000256" key="6">
    <source>
        <dbReference type="ARBA" id="ARBA00022676"/>
    </source>
</evidence>
<proteinExistence type="inferred from homology"/>
<dbReference type="InterPro" id="IPR036087">
    <property type="entry name" value="Nict_dMeBzImd_PRibTrfase_sf"/>
</dbReference>
<name>A0A094Q1U8_9ZZZZ</name>
<keyword evidence="5" id="KW-0169">Cobalamin biosynthesis</keyword>
<protein>
    <recommendedName>
        <fullName evidence="4">Nicotinate-nucleotide--dimethylbenzimidazole phosphoribosyltransferase</fullName>
        <ecNumber evidence="3">2.4.2.21</ecNumber>
    </recommendedName>
    <alternativeName>
        <fullName evidence="8">N(1)-alpha-phosphoribosyltransferase</fullName>
    </alternativeName>
</protein>
<comment type="pathway">
    <text evidence="1">Nucleoside biosynthesis; alpha-ribazole biosynthesis; alpha-ribazole from 5,6-dimethylbenzimidazole: step 1/2.</text>
</comment>
<dbReference type="InterPro" id="IPR003200">
    <property type="entry name" value="Nict_dMeBzImd_PRibTrfase"/>
</dbReference>
<evidence type="ECO:0000256" key="2">
    <source>
        <dbReference type="ARBA" id="ARBA00007110"/>
    </source>
</evidence>
<reference evidence="10" key="1">
    <citation type="submission" date="2014-06" db="EMBL/GenBank/DDBJ databases">
        <title>Key roles for freshwater Actinobacteria revealed by deep metagenomic sequencing.</title>
        <authorList>
            <person name="Ghai R."/>
            <person name="Mizuno C.M."/>
            <person name="Picazo A."/>
            <person name="Camacho A."/>
            <person name="Rodriguez-Valera F."/>
        </authorList>
    </citation>
    <scope>NUCLEOTIDE SEQUENCE</scope>
</reference>
<dbReference type="InterPro" id="IPR023195">
    <property type="entry name" value="Nict_dMeBzImd_PRibTrfase_N"/>
</dbReference>
<comment type="caution">
    <text evidence="10">The sequence shown here is derived from an EMBL/GenBank/DDBJ whole genome shotgun (WGS) entry which is preliminary data.</text>
</comment>
<keyword evidence="7" id="KW-0808">Transferase</keyword>
<evidence type="ECO:0000313" key="10">
    <source>
        <dbReference type="EMBL" id="KGA18090.1"/>
    </source>
</evidence>
<dbReference type="InterPro" id="IPR041492">
    <property type="entry name" value="HAD_2"/>
</dbReference>
<dbReference type="AlphaFoldDB" id="A0A094Q1U8"/>
<dbReference type="InterPro" id="IPR006439">
    <property type="entry name" value="HAD-SF_hydro_IA"/>
</dbReference>
<dbReference type="Gene3D" id="3.40.50.1000">
    <property type="entry name" value="HAD superfamily/HAD-like"/>
    <property type="match status" value="1"/>
</dbReference>
<evidence type="ECO:0000256" key="8">
    <source>
        <dbReference type="ARBA" id="ARBA00030686"/>
    </source>
</evidence>
<dbReference type="UniPathway" id="UPA00061">
    <property type="reaction ID" value="UER00516"/>
</dbReference>
<dbReference type="NCBIfam" id="TIGR01549">
    <property type="entry name" value="HAD-SF-IA-v1"/>
    <property type="match status" value="1"/>
</dbReference>
<comment type="catalytic activity">
    <reaction evidence="9">
        <text>5,6-dimethylbenzimidazole + nicotinate beta-D-ribonucleotide = alpha-ribazole 5'-phosphate + nicotinate + H(+)</text>
        <dbReference type="Rhea" id="RHEA:11196"/>
        <dbReference type="ChEBI" id="CHEBI:15378"/>
        <dbReference type="ChEBI" id="CHEBI:15890"/>
        <dbReference type="ChEBI" id="CHEBI:32544"/>
        <dbReference type="ChEBI" id="CHEBI:57502"/>
        <dbReference type="ChEBI" id="CHEBI:57918"/>
        <dbReference type="EC" id="2.4.2.21"/>
    </reaction>
</comment>
<dbReference type="Pfam" id="PF13419">
    <property type="entry name" value="HAD_2"/>
    <property type="match status" value="1"/>
</dbReference>
<dbReference type="Gene3D" id="1.10.1610.10">
    <property type="match status" value="1"/>
</dbReference>
<dbReference type="CDD" id="cd02439">
    <property type="entry name" value="DMB-PRT_CobT"/>
    <property type="match status" value="1"/>
</dbReference>
<organism evidence="10">
    <name type="scientific">freshwater metagenome</name>
    <dbReference type="NCBI Taxonomy" id="449393"/>
    <lineage>
        <taxon>unclassified sequences</taxon>
        <taxon>metagenomes</taxon>
        <taxon>ecological metagenomes</taxon>
    </lineage>
</organism>
<dbReference type="NCBIfam" id="TIGR03160">
    <property type="entry name" value="cobT_DBIPRT"/>
    <property type="match status" value="1"/>
</dbReference>
<dbReference type="SUPFAM" id="SSF56784">
    <property type="entry name" value="HAD-like"/>
    <property type="match status" value="1"/>
</dbReference>